<keyword evidence="1" id="KW-1133">Transmembrane helix</keyword>
<organism evidence="2 3">
    <name type="scientific">Plasmodium malariae</name>
    <dbReference type="NCBI Taxonomy" id="5858"/>
    <lineage>
        <taxon>Eukaryota</taxon>
        <taxon>Sar</taxon>
        <taxon>Alveolata</taxon>
        <taxon>Apicomplexa</taxon>
        <taxon>Aconoidasida</taxon>
        <taxon>Haemosporida</taxon>
        <taxon>Plasmodiidae</taxon>
        <taxon>Plasmodium</taxon>
        <taxon>Plasmodium (Plasmodium)</taxon>
    </lineage>
</organism>
<accession>A0A1A8WL72</accession>
<feature type="non-terminal residue" evidence="2">
    <location>
        <position position="1"/>
    </location>
</feature>
<protein>
    <recommendedName>
        <fullName evidence="4">Fam-m protein</fullName>
    </recommendedName>
</protein>
<name>A0A1A8WL72_PLAMA</name>
<gene>
    <name evidence="2" type="ORF">PMALA_037710</name>
</gene>
<dbReference type="EMBL" id="FLQW01002292">
    <property type="protein sequence ID" value="SBS92911.1"/>
    <property type="molecule type" value="Genomic_DNA"/>
</dbReference>
<keyword evidence="1" id="KW-0812">Transmembrane</keyword>
<dbReference type="AlphaFoldDB" id="A0A1A8WL72"/>
<feature type="transmembrane region" description="Helical" evidence="1">
    <location>
        <begin position="130"/>
        <end position="151"/>
    </location>
</feature>
<reference evidence="3" key="1">
    <citation type="submission" date="2016-05" db="EMBL/GenBank/DDBJ databases">
        <authorList>
            <person name="Naeem Raeece"/>
        </authorList>
    </citation>
    <scope>NUCLEOTIDE SEQUENCE [LARGE SCALE GENOMIC DNA]</scope>
</reference>
<dbReference type="Proteomes" id="UP000078597">
    <property type="component" value="Unassembled WGS sequence"/>
</dbReference>
<proteinExistence type="predicted"/>
<dbReference type="InterPro" id="IPR022139">
    <property type="entry name" value="Fam-L/Fam-M-like_plasmodium"/>
</dbReference>
<evidence type="ECO:0008006" key="4">
    <source>
        <dbReference type="Google" id="ProtNLM"/>
    </source>
</evidence>
<sequence>CTYNKSNDRNYKHCKKFYTKSYRTLAKCKQNNNLNNVCLEEMFENNGENHQRDISNNEKCRKGKNESSNRRLLNKAQYYTEIIDYNNGTFDGKNFHFEKKWIKKKDYDCYLEKRRRICNIALKKIKLRSYGFGVFLFFLFFLLGIGIPALYGINSLNIKWSDIEKHPFWKYFKDPIKSIVPKEIRPYIHIISFSILIIIISVILIVVIYKILRNNEKYNKIKLIYG</sequence>
<dbReference type="Pfam" id="PF12420">
    <property type="entry name" value="DUF3671"/>
    <property type="match status" value="1"/>
</dbReference>
<dbReference type="VEuPathDB" id="PlasmoDB:PmUG01_00048600"/>
<evidence type="ECO:0000313" key="2">
    <source>
        <dbReference type="EMBL" id="SBS92911.1"/>
    </source>
</evidence>
<evidence type="ECO:0000313" key="3">
    <source>
        <dbReference type="Proteomes" id="UP000078597"/>
    </source>
</evidence>
<keyword evidence="1" id="KW-0472">Membrane</keyword>
<evidence type="ECO:0000256" key="1">
    <source>
        <dbReference type="SAM" id="Phobius"/>
    </source>
</evidence>
<feature type="transmembrane region" description="Helical" evidence="1">
    <location>
        <begin position="187"/>
        <end position="212"/>
    </location>
</feature>